<organism evidence="2 3">
    <name type="scientific">Nocardia tenerifensis</name>
    <dbReference type="NCBI Taxonomy" id="228006"/>
    <lineage>
        <taxon>Bacteria</taxon>
        <taxon>Bacillati</taxon>
        <taxon>Actinomycetota</taxon>
        <taxon>Actinomycetes</taxon>
        <taxon>Mycobacteriales</taxon>
        <taxon>Nocardiaceae</taxon>
        <taxon>Nocardia</taxon>
    </lineage>
</organism>
<evidence type="ECO:0000313" key="2">
    <source>
        <dbReference type="EMBL" id="PXX71156.1"/>
    </source>
</evidence>
<proteinExistence type="predicted"/>
<dbReference type="InterPro" id="IPR000182">
    <property type="entry name" value="GNAT_dom"/>
</dbReference>
<name>A0A318KAL2_9NOCA</name>
<dbReference type="GO" id="GO:0008999">
    <property type="term" value="F:protein-N-terminal-alanine acetyltransferase activity"/>
    <property type="evidence" value="ECO:0007669"/>
    <property type="project" value="TreeGrafter"/>
</dbReference>
<dbReference type="Pfam" id="PF13302">
    <property type="entry name" value="Acetyltransf_3"/>
    <property type="match status" value="1"/>
</dbReference>
<protein>
    <submittedName>
        <fullName evidence="2">RimJ/RimL family protein N-acetyltransferase</fullName>
    </submittedName>
</protein>
<gene>
    <name evidence="2" type="ORF">DFR70_101578</name>
</gene>
<comment type="caution">
    <text evidence="2">The sequence shown here is derived from an EMBL/GenBank/DDBJ whole genome shotgun (WGS) entry which is preliminary data.</text>
</comment>
<dbReference type="InterPro" id="IPR016181">
    <property type="entry name" value="Acyl_CoA_acyltransferase"/>
</dbReference>
<dbReference type="PANTHER" id="PTHR43441">
    <property type="entry name" value="RIBOSOMAL-PROTEIN-SERINE ACETYLTRANSFERASE"/>
    <property type="match status" value="1"/>
</dbReference>
<dbReference type="Gene3D" id="3.40.630.30">
    <property type="match status" value="1"/>
</dbReference>
<dbReference type="InterPro" id="IPR051908">
    <property type="entry name" value="Ribosomal_N-acetyltransferase"/>
</dbReference>
<dbReference type="GO" id="GO:0005737">
    <property type="term" value="C:cytoplasm"/>
    <property type="evidence" value="ECO:0007669"/>
    <property type="project" value="TreeGrafter"/>
</dbReference>
<dbReference type="GO" id="GO:1990189">
    <property type="term" value="F:protein N-terminal-serine acetyltransferase activity"/>
    <property type="evidence" value="ECO:0007669"/>
    <property type="project" value="TreeGrafter"/>
</dbReference>
<reference evidence="2 3" key="1">
    <citation type="submission" date="2018-05" db="EMBL/GenBank/DDBJ databases">
        <title>Genomic Encyclopedia of Type Strains, Phase IV (KMG-IV): sequencing the most valuable type-strain genomes for metagenomic binning, comparative biology and taxonomic classification.</title>
        <authorList>
            <person name="Goeker M."/>
        </authorList>
    </citation>
    <scope>NUCLEOTIDE SEQUENCE [LARGE SCALE GENOMIC DNA]</scope>
    <source>
        <strain evidence="2 3">DSM 44704</strain>
    </source>
</reference>
<sequence>MRTRFCNGYRSTMPEISIPRPPLTDGVVTLRLWRAADVPQRLAGYTDPQFERFSLPSAGELTEARVRAQLEHDERERLLGTKVGLAIVDAADDDRVWGGCSLYDIDLEHRRAGVGYWLAAHARGRGAATRTVGLLAQWAFAGLGLARLELTCSPENIASQRVAERAGFVREGILRSHIRFGDERRDSVLFSLLPEDSRGTE</sequence>
<feature type="domain" description="N-acetyltransferase" evidence="1">
    <location>
        <begin position="28"/>
        <end position="195"/>
    </location>
</feature>
<dbReference type="Proteomes" id="UP000247569">
    <property type="component" value="Unassembled WGS sequence"/>
</dbReference>
<dbReference type="PROSITE" id="PS51186">
    <property type="entry name" value="GNAT"/>
    <property type="match status" value="1"/>
</dbReference>
<accession>A0A318KAL2</accession>
<dbReference type="AlphaFoldDB" id="A0A318KAL2"/>
<dbReference type="SUPFAM" id="SSF55729">
    <property type="entry name" value="Acyl-CoA N-acyltransferases (Nat)"/>
    <property type="match status" value="1"/>
</dbReference>
<evidence type="ECO:0000313" key="3">
    <source>
        <dbReference type="Proteomes" id="UP000247569"/>
    </source>
</evidence>
<evidence type="ECO:0000259" key="1">
    <source>
        <dbReference type="PROSITE" id="PS51186"/>
    </source>
</evidence>
<keyword evidence="2" id="KW-0808">Transferase</keyword>
<keyword evidence="3" id="KW-1185">Reference proteome</keyword>
<dbReference type="PANTHER" id="PTHR43441:SF10">
    <property type="entry name" value="ACETYLTRANSFERASE"/>
    <property type="match status" value="1"/>
</dbReference>
<dbReference type="EMBL" id="QJKF01000001">
    <property type="protein sequence ID" value="PXX71156.1"/>
    <property type="molecule type" value="Genomic_DNA"/>
</dbReference>